<reference evidence="3" key="1">
    <citation type="submission" date="2015-12" db="EMBL/GenBank/DDBJ databases">
        <title>Update maize B73 reference genome by single molecule sequencing technologies.</title>
        <authorList>
            <consortium name="Maize Genome Sequencing Project"/>
            <person name="Ware D."/>
        </authorList>
    </citation>
    <scope>NUCLEOTIDE SEQUENCE [LARGE SCALE GENOMIC DNA]</scope>
    <source>
        <tissue evidence="3">Seedling</tissue>
    </source>
</reference>
<dbReference type="PANTHER" id="PTHR12064:SF59">
    <property type="entry name" value="CNNM TRANSMEMBRANE DOMAIN-CONTAINING PROTEIN"/>
    <property type="match status" value="1"/>
</dbReference>
<dbReference type="InterPro" id="IPR045095">
    <property type="entry name" value="ACDP"/>
</dbReference>
<dbReference type="AlphaFoldDB" id="A0A1D6KYT4"/>
<evidence type="ECO:0000313" key="3">
    <source>
        <dbReference type="EMBL" id="ONM07548.1"/>
    </source>
</evidence>
<dbReference type="SUPFAM" id="SSF54631">
    <property type="entry name" value="CBS-domain pair"/>
    <property type="match status" value="1"/>
</dbReference>
<dbReference type="GO" id="GO:0010960">
    <property type="term" value="P:magnesium ion homeostasis"/>
    <property type="evidence" value="ECO:0007669"/>
    <property type="project" value="InterPro"/>
</dbReference>
<sequence>MAVEYHCCSAAFFEHIVIIIVLVLFAGLMSGLTLGLMSLSLVDLEVLAKSGTEQDRKHAAKILPVVKNQHLLLCTLLICNAAAMEALPIFLDSLVTAWGAILISVTLILLFGEILPQSICSHYGLAIGASVAPLVRVLVWVCFPIAYPISKLLDYVLGHGQTALFRRAELKTLVTLHGNEAGKGGELTHDETTIIAGALELTEKKAKDAMTPLCQTFAIDINAKLDRNLMQEVLEKGHSRVPVYYEKKTNIIGLILVIVLEEMPLYDILNEFQKGHSHMAVVIRKNNPSYQPAEQAANDGGTFEVSIAIDDKNNEKVVKNLPPPLQRWKSYPNTQNTSNRGNRPKKWSKDQADVLQVHKEPLPTLSEDEEAVGIITMEDVIEELLQEEIYDETDVHEEQ</sequence>
<dbReference type="Pfam" id="PF01595">
    <property type="entry name" value="CNNM"/>
    <property type="match status" value="1"/>
</dbReference>
<feature type="transmembrane region" description="Helical" evidence="2">
    <location>
        <begin position="123"/>
        <end position="147"/>
    </location>
</feature>
<keyword evidence="2" id="KW-1133">Transmembrane helix</keyword>
<evidence type="ECO:0000256" key="2">
    <source>
        <dbReference type="SAM" id="Phobius"/>
    </source>
</evidence>
<protein>
    <submittedName>
        <fullName evidence="3">CBS domain containing protein</fullName>
    </submittedName>
</protein>
<dbReference type="ExpressionAtlas" id="A0A1D6KYT4">
    <property type="expression patterns" value="baseline and differential"/>
</dbReference>
<keyword evidence="2" id="KW-0472">Membrane</keyword>
<feature type="region of interest" description="Disordered" evidence="1">
    <location>
        <begin position="323"/>
        <end position="349"/>
    </location>
</feature>
<dbReference type="InterPro" id="IPR002550">
    <property type="entry name" value="CNNM"/>
</dbReference>
<dbReference type="GO" id="GO:0016020">
    <property type="term" value="C:membrane"/>
    <property type="evidence" value="ECO:0007669"/>
    <property type="project" value="UniProtKB-UniRule"/>
</dbReference>
<evidence type="ECO:0000256" key="1">
    <source>
        <dbReference type="SAM" id="MobiDB-lite"/>
    </source>
</evidence>
<dbReference type="PROSITE" id="PS51846">
    <property type="entry name" value="CNNM"/>
    <property type="match status" value="1"/>
</dbReference>
<accession>A0A1D6KYT4</accession>
<feature type="transmembrane region" description="Helical" evidence="2">
    <location>
        <begin position="12"/>
        <end position="39"/>
    </location>
</feature>
<dbReference type="Gene3D" id="3.10.580.10">
    <property type="entry name" value="CBS-domain"/>
    <property type="match status" value="3"/>
</dbReference>
<proteinExistence type="predicted"/>
<dbReference type="EMBL" id="CM007647">
    <property type="protein sequence ID" value="ONM07548.1"/>
    <property type="molecule type" value="Genomic_DNA"/>
</dbReference>
<name>A0A1D6KYT4_MAIZE</name>
<dbReference type="PANTHER" id="PTHR12064">
    <property type="entry name" value="METAL TRANSPORTER CNNM"/>
    <property type="match status" value="1"/>
</dbReference>
<organism evidence="3">
    <name type="scientific">Zea mays</name>
    <name type="common">Maize</name>
    <dbReference type="NCBI Taxonomy" id="4577"/>
    <lineage>
        <taxon>Eukaryota</taxon>
        <taxon>Viridiplantae</taxon>
        <taxon>Streptophyta</taxon>
        <taxon>Embryophyta</taxon>
        <taxon>Tracheophyta</taxon>
        <taxon>Spermatophyta</taxon>
        <taxon>Magnoliopsida</taxon>
        <taxon>Liliopsida</taxon>
        <taxon>Poales</taxon>
        <taxon>Poaceae</taxon>
        <taxon>PACMAD clade</taxon>
        <taxon>Panicoideae</taxon>
        <taxon>Andropogonodae</taxon>
        <taxon>Andropogoneae</taxon>
        <taxon>Tripsacinae</taxon>
        <taxon>Zea</taxon>
    </lineage>
</organism>
<gene>
    <name evidence="3" type="ORF">ZEAMMB73_Zm00001d033397</name>
</gene>
<feature type="transmembrane region" description="Helical" evidence="2">
    <location>
        <begin position="97"/>
        <end position="116"/>
    </location>
</feature>
<keyword evidence="2" id="KW-0812">Transmembrane</keyword>
<dbReference type="InterPro" id="IPR046342">
    <property type="entry name" value="CBS_dom_sf"/>
</dbReference>
<feature type="compositionally biased region" description="Polar residues" evidence="1">
    <location>
        <begin position="331"/>
        <end position="341"/>
    </location>
</feature>